<protein>
    <submittedName>
        <fullName evidence="3">KdsB protein</fullName>
    </submittedName>
</protein>
<dbReference type="InterPro" id="IPR029044">
    <property type="entry name" value="Nucleotide-diphossugar_trans"/>
</dbReference>
<dbReference type="GO" id="GO:0005829">
    <property type="term" value="C:cytosol"/>
    <property type="evidence" value="ECO:0007669"/>
    <property type="project" value="TreeGrafter"/>
</dbReference>
<evidence type="ECO:0000313" key="3">
    <source>
        <dbReference type="EMBL" id="CAE7357409.1"/>
    </source>
</evidence>
<organism evidence="3 4">
    <name type="scientific">Symbiodinium necroappetens</name>
    <dbReference type="NCBI Taxonomy" id="1628268"/>
    <lineage>
        <taxon>Eukaryota</taxon>
        <taxon>Sar</taxon>
        <taxon>Alveolata</taxon>
        <taxon>Dinophyceae</taxon>
        <taxon>Suessiales</taxon>
        <taxon>Symbiodiniaceae</taxon>
        <taxon>Symbiodinium</taxon>
    </lineage>
</organism>
<dbReference type="InterPro" id="IPR004528">
    <property type="entry name" value="KdsB"/>
</dbReference>
<accession>A0A812PSD4</accession>
<evidence type="ECO:0000256" key="2">
    <source>
        <dbReference type="ARBA" id="ARBA00022695"/>
    </source>
</evidence>
<gene>
    <name evidence="3" type="primary">kdsB</name>
    <name evidence="3" type="ORF">SNEC2469_LOCUS9372</name>
</gene>
<dbReference type="InterPro" id="IPR003329">
    <property type="entry name" value="Cytidylyl_trans"/>
</dbReference>
<keyword evidence="1" id="KW-0808">Transferase</keyword>
<name>A0A812PSD4_9DINO</name>
<dbReference type="Proteomes" id="UP000601435">
    <property type="component" value="Unassembled WGS sequence"/>
</dbReference>
<dbReference type="PANTHER" id="PTHR42866">
    <property type="entry name" value="3-DEOXY-MANNO-OCTULOSONATE CYTIDYLYLTRANSFERASE"/>
    <property type="match status" value="1"/>
</dbReference>
<keyword evidence="4" id="KW-1185">Reference proteome</keyword>
<evidence type="ECO:0000313" key="4">
    <source>
        <dbReference type="Proteomes" id="UP000601435"/>
    </source>
</evidence>
<dbReference type="SUPFAM" id="SSF53448">
    <property type="entry name" value="Nucleotide-diphospho-sugar transferases"/>
    <property type="match status" value="1"/>
</dbReference>
<dbReference type="NCBIfam" id="NF003952">
    <property type="entry name" value="PRK05450.1-5"/>
    <property type="match status" value="1"/>
</dbReference>
<dbReference type="AlphaFoldDB" id="A0A812PSD4"/>
<comment type="caution">
    <text evidence="3">The sequence shown here is derived from an EMBL/GenBank/DDBJ whole genome shotgun (WGS) entry which is preliminary data.</text>
</comment>
<dbReference type="EMBL" id="CAJNJA010015175">
    <property type="protein sequence ID" value="CAE7357409.1"/>
    <property type="molecule type" value="Genomic_DNA"/>
</dbReference>
<dbReference type="GO" id="GO:0008690">
    <property type="term" value="F:3-deoxy-manno-octulosonate cytidylyltransferase activity"/>
    <property type="evidence" value="ECO:0007669"/>
    <property type="project" value="InterPro"/>
</dbReference>
<proteinExistence type="inferred from homology"/>
<dbReference type="Pfam" id="PF02348">
    <property type="entry name" value="CTP_transf_3"/>
    <property type="match status" value="1"/>
</dbReference>
<reference evidence="3" key="1">
    <citation type="submission" date="2021-02" db="EMBL/GenBank/DDBJ databases">
        <authorList>
            <person name="Dougan E. K."/>
            <person name="Rhodes N."/>
            <person name="Thang M."/>
            <person name="Chan C."/>
        </authorList>
    </citation>
    <scope>NUCLEOTIDE SEQUENCE</scope>
</reference>
<dbReference type="OrthoDB" id="10262032at2759"/>
<dbReference type="Gene3D" id="3.90.550.10">
    <property type="entry name" value="Spore Coat Polysaccharide Biosynthesis Protein SpsA, Chain A"/>
    <property type="match status" value="1"/>
</dbReference>
<evidence type="ECO:0000256" key="1">
    <source>
        <dbReference type="ARBA" id="ARBA00022679"/>
    </source>
</evidence>
<keyword evidence="2" id="KW-0548">Nucleotidyltransferase</keyword>
<dbReference type="NCBIfam" id="TIGR00466">
    <property type="entry name" value="kdsB"/>
    <property type="match status" value="1"/>
</dbReference>
<sequence>MASDPNAPVAIIIPTRLGSVRLPRKVLLAETGKPLIQHVFEAASRATVTDRVVVACDHDEIATAVKAFGGEAVITGEHPNGTSRLEEAARLLGMPDDGIVVNVQGDEPEMEASLVDDAVKLIRETDADVTTIVSRFAPEDDPTKPSVVKAVLTRDGKALYFSRALVPHDRDGEGDCPPLKHIGLYVYRVAALKRYVALPECPLEKSEKLEQLRFLDGGMTIRAVVRESRSVGIDTRADYEAFVSRHRSNKV</sequence>
<dbReference type="PANTHER" id="PTHR42866:SF2">
    <property type="entry name" value="3-DEOXY-MANNO-OCTULOSONATE CYTIDYLYLTRANSFERASE, MITOCHONDRIAL"/>
    <property type="match status" value="1"/>
</dbReference>
<dbReference type="CDD" id="cd02517">
    <property type="entry name" value="CMP-KDO-Synthetase"/>
    <property type="match status" value="1"/>
</dbReference>
<dbReference type="HAMAP" id="MF_00057">
    <property type="entry name" value="KdsB"/>
    <property type="match status" value="1"/>
</dbReference>